<feature type="compositionally biased region" description="Basic and acidic residues" evidence="1">
    <location>
        <begin position="31"/>
        <end position="43"/>
    </location>
</feature>
<sequence>MELDWTWCYCWRWRSTGGSVVAGDGARRRRLPEEVRERRERVDNNMVRKRRTDLPGTREMSETQEQTGSGGRGPQHPPERAPVHHQQGRGGGRGSGPFQPQQSQYGGRGGGYYHGRGGGPQHRGGMSTQYHGAPTSEYQGHGGPQHPEYQGHGGPPYPQYQGRGGPQPRGGMPQQQFYGGQRGNVGLASLLLARRGRRHPSCTKL</sequence>
<feature type="compositionally biased region" description="Low complexity" evidence="1">
    <location>
        <begin position="96"/>
        <end position="105"/>
    </location>
</feature>
<protein>
    <submittedName>
        <fullName evidence="2">Uncharacterized protein</fullName>
    </submittedName>
</protein>
<feature type="compositionally biased region" description="Gly residues" evidence="1">
    <location>
        <begin position="106"/>
        <end position="122"/>
    </location>
</feature>
<keyword evidence="3" id="KW-1185">Reference proteome</keyword>
<dbReference type="AlphaFoldDB" id="A0A1R3L6E6"/>
<proteinExistence type="predicted"/>
<evidence type="ECO:0000256" key="1">
    <source>
        <dbReference type="SAM" id="MobiDB-lite"/>
    </source>
</evidence>
<dbReference type="Gramene" id="ONK55193">
    <property type="protein sequence ID" value="ONK55193"/>
    <property type="gene ID" value="A4U43_UnF6590"/>
</dbReference>
<dbReference type="EMBL" id="KV863684">
    <property type="protein sequence ID" value="ONK55193.1"/>
    <property type="molecule type" value="Genomic_DNA"/>
</dbReference>
<name>A0A1R3L6E6_ASPOF</name>
<evidence type="ECO:0000313" key="2">
    <source>
        <dbReference type="EMBL" id="ONK55193.1"/>
    </source>
</evidence>
<organism evidence="2 3">
    <name type="scientific">Asparagus officinalis</name>
    <name type="common">Garden asparagus</name>
    <dbReference type="NCBI Taxonomy" id="4686"/>
    <lineage>
        <taxon>Eukaryota</taxon>
        <taxon>Viridiplantae</taxon>
        <taxon>Streptophyta</taxon>
        <taxon>Embryophyta</taxon>
        <taxon>Tracheophyta</taxon>
        <taxon>Spermatophyta</taxon>
        <taxon>Magnoliopsida</taxon>
        <taxon>Liliopsida</taxon>
        <taxon>Asparagales</taxon>
        <taxon>Asparagaceae</taxon>
        <taxon>Asparagoideae</taxon>
        <taxon>Asparagus</taxon>
    </lineage>
</organism>
<gene>
    <name evidence="2" type="ORF">A4U43_UnF6590</name>
</gene>
<accession>A0A1R3L6E6</accession>
<feature type="region of interest" description="Disordered" evidence="1">
    <location>
        <begin position="20"/>
        <end position="182"/>
    </location>
</feature>
<evidence type="ECO:0000313" key="3">
    <source>
        <dbReference type="Proteomes" id="UP000243459"/>
    </source>
</evidence>
<reference evidence="3" key="1">
    <citation type="journal article" date="2017" name="Nat. Commun.">
        <title>The asparagus genome sheds light on the origin and evolution of a young Y chromosome.</title>
        <authorList>
            <person name="Harkess A."/>
            <person name="Zhou J."/>
            <person name="Xu C."/>
            <person name="Bowers J.E."/>
            <person name="Van der Hulst R."/>
            <person name="Ayyampalayam S."/>
            <person name="Mercati F."/>
            <person name="Riccardi P."/>
            <person name="McKain M.R."/>
            <person name="Kakrana A."/>
            <person name="Tang H."/>
            <person name="Ray J."/>
            <person name="Groenendijk J."/>
            <person name="Arikit S."/>
            <person name="Mathioni S.M."/>
            <person name="Nakano M."/>
            <person name="Shan H."/>
            <person name="Telgmann-Rauber A."/>
            <person name="Kanno A."/>
            <person name="Yue Z."/>
            <person name="Chen H."/>
            <person name="Li W."/>
            <person name="Chen Y."/>
            <person name="Xu X."/>
            <person name="Zhang Y."/>
            <person name="Luo S."/>
            <person name="Chen H."/>
            <person name="Gao J."/>
            <person name="Mao Z."/>
            <person name="Pires J.C."/>
            <person name="Luo M."/>
            <person name="Kudrna D."/>
            <person name="Wing R.A."/>
            <person name="Meyers B.C."/>
            <person name="Yi K."/>
            <person name="Kong H."/>
            <person name="Lavrijsen P."/>
            <person name="Sunseri F."/>
            <person name="Falavigna A."/>
            <person name="Ye Y."/>
            <person name="Leebens-Mack J.H."/>
            <person name="Chen G."/>
        </authorList>
    </citation>
    <scope>NUCLEOTIDE SEQUENCE [LARGE SCALE GENOMIC DNA]</scope>
    <source>
        <strain evidence="3">cv. DH0086</strain>
    </source>
</reference>
<dbReference type="Proteomes" id="UP000243459">
    <property type="component" value="Unassembled WGS sequence"/>
</dbReference>